<evidence type="ECO:0000313" key="2">
    <source>
        <dbReference type="EMBL" id="MBW8484238.1"/>
    </source>
</evidence>
<dbReference type="Pfam" id="PF04149">
    <property type="entry name" value="DUF397"/>
    <property type="match status" value="1"/>
</dbReference>
<evidence type="ECO:0000259" key="1">
    <source>
        <dbReference type="Pfam" id="PF04149"/>
    </source>
</evidence>
<dbReference type="RefSeq" id="WP_220167463.1">
    <property type="nucleotide sequence ID" value="NZ_JAIBOA010000010.1"/>
</dbReference>
<gene>
    <name evidence="2" type="ORF">K1Y72_17775</name>
</gene>
<proteinExistence type="predicted"/>
<sequence>MDLRRTAWRKASQSTENGGHCVELADFRTAVGVRDSKAPGGGALLLDRAVFHRLANAIKEL</sequence>
<feature type="domain" description="DUF397" evidence="1">
    <location>
        <begin position="7"/>
        <end position="59"/>
    </location>
</feature>
<protein>
    <submittedName>
        <fullName evidence="2">DUF397 domain-containing protein</fullName>
    </submittedName>
</protein>
<evidence type="ECO:0000313" key="3">
    <source>
        <dbReference type="Proteomes" id="UP000774570"/>
    </source>
</evidence>
<keyword evidence="3" id="KW-1185">Reference proteome</keyword>
<dbReference type="EMBL" id="JAIBOA010000010">
    <property type="protein sequence ID" value="MBW8484238.1"/>
    <property type="molecule type" value="Genomic_DNA"/>
</dbReference>
<dbReference type="InterPro" id="IPR007278">
    <property type="entry name" value="DUF397"/>
</dbReference>
<organism evidence="2 3">
    <name type="scientific">Actinomadura parmotrematis</name>
    <dbReference type="NCBI Taxonomy" id="2864039"/>
    <lineage>
        <taxon>Bacteria</taxon>
        <taxon>Bacillati</taxon>
        <taxon>Actinomycetota</taxon>
        <taxon>Actinomycetes</taxon>
        <taxon>Streptosporangiales</taxon>
        <taxon>Thermomonosporaceae</taxon>
        <taxon>Actinomadura</taxon>
    </lineage>
</organism>
<reference evidence="2 3" key="1">
    <citation type="submission" date="2021-07" db="EMBL/GenBank/DDBJ databases">
        <title>Actinomadura sp. PM05-2 isolated from lichen.</title>
        <authorList>
            <person name="Somphong A."/>
            <person name="Phongsopitanun W."/>
            <person name="Tanasupawat S."/>
            <person name="Peongsungnone V."/>
        </authorList>
    </citation>
    <scope>NUCLEOTIDE SEQUENCE [LARGE SCALE GENOMIC DNA]</scope>
    <source>
        <strain evidence="2 3">PM05-2</strain>
    </source>
</reference>
<dbReference type="Proteomes" id="UP000774570">
    <property type="component" value="Unassembled WGS sequence"/>
</dbReference>
<name>A0ABS7FXR4_9ACTN</name>
<accession>A0ABS7FXR4</accession>
<comment type="caution">
    <text evidence="2">The sequence shown here is derived from an EMBL/GenBank/DDBJ whole genome shotgun (WGS) entry which is preliminary data.</text>
</comment>